<evidence type="ECO:0000256" key="1">
    <source>
        <dbReference type="ARBA" id="ARBA00022578"/>
    </source>
</evidence>
<keyword evidence="6" id="KW-1185">Reference proteome</keyword>
<dbReference type="AlphaFoldDB" id="A0AA88YDV8"/>
<dbReference type="GO" id="GO:0004803">
    <property type="term" value="F:transposase activity"/>
    <property type="evidence" value="ECO:0007669"/>
    <property type="project" value="InterPro"/>
</dbReference>
<sequence length="250" mass="28924">MEIGSDAEKALTKAIDDCFPNANRKLCTKHLKNNLSDYLKNKVGMTSSSRRPVIEKIFGDAGVVNADDTYSFEARCEEVKDAASQNPTFVKYFEKQFKPKLFNHVYDKGLKSENNLWTNNNCESINNILKLETNWKPQNTPSLIEKITNVIKLHFLDLKRALHGEGNYRLAGPYRKFQVSPMLFKSKTKEEREKMFQKFLKGSLQERPNRNSIITSKNGRFRITAKARSIARKPGQRRRPRSEKTNKKFT</sequence>
<accession>A0AA88YDV8</accession>
<reference evidence="5" key="1">
    <citation type="submission" date="2019-08" db="EMBL/GenBank/DDBJ databases">
        <title>The improved chromosome-level genome for the pearl oyster Pinctada fucata martensii using PacBio sequencing and Hi-C.</title>
        <authorList>
            <person name="Zheng Z."/>
        </authorList>
    </citation>
    <scope>NUCLEOTIDE SEQUENCE</scope>
    <source>
        <strain evidence="5">ZZ-2019</strain>
        <tissue evidence="5">Adductor muscle</tissue>
    </source>
</reference>
<protein>
    <recommendedName>
        <fullName evidence="7">MULE transposase domain-containing protein</fullName>
    </recommendedName>
</protein>
<keyword evidence="3" id="KW-0233">DNA recombination</keyword>
<evidence type="ECO:0008006" key="7">
    <source>
        <dbReference type="Google" id="ProtNLM"/>
    </source>
</evidence>
<dbReference type="InterPro" id="IPR001207">
    <property type="entry name" value="Transposase_mutator"/>
</dbReference>
<organism evidence="5 6">
    <name type="scientific">Pinctada imbricata</name>
    <name type="common">Atlantic pearl-oyster</name>
    <name type="synonym">Pinctada martensii</name>
    <dbReference type="NCBI Taxonomy" id="66713"/>
    <lineage>
        <taxon>Eukaryota</taxon>
        <taxon>Metazoa</taxon>
        <taxon>Spiralia</taxon>
        <taxon>Lophotrochozoa</taxon>
        <taxon>Mollusca</taxon>
        <taxon>Bivalvia</taxon>
        <taxon>Autobranchia</taxon>
        <taxon>Pteriomorphia</taxon>
        <taxon>Pterioida</taxon>
        <taxon>Pterioidea</taxon>
        <taxon>Pteriidae</taxon>
        <taxon>Pinctada</taxon>
    </lineage>
</organism>
<keyword evidence="1" id="KW-0815">Transposition</keyword>
<evidence type="ECO:0000256" key="4">
    <source>
        <dbReference type="SAM" id="MobiDB-lite"/>
    </source>
</evidence>
<evidence type="ECO:0000256" key="2">
    <source>
        <dbReference type="ARBA" id="ARBA00023125"/>
    </source>
</evidence>
<dbReference type="EMBL" id="VSWD01000005">
    <property type="protein sequence ID" value="KAK3103522.1"/>
    <property type="molecule type" value="Genomic_DNA"/>
</dbReference>
<feature type="region of interest" description="Disordered" evidence="4">
    <location>
        <begin position="226"/>
        <end position="250"/>
    </location>
</feature>
<evidence type="ECO:0000313" key="5">
    <source>
        <dbReference type="EMBL" id="KAK3103522.1"/>
    </source>
</evidence>
<evidence type="ECO:0000313" key="6">
    <source>
        <dbReference type="Proteomes" id="UP001186944"/>
    </source>
</evidence>
<comment type="caution">
    <text evidence="5">The sequence shown here is derived from an EMBL/GenBank/DDBJ whole genome shotgun (WGS) entry which is preliminary data.</text>
</comment>
<feature type="compositionally biased region" description="Basic residues" evidence="4">
    <location>
        <begin position="226"/>
        <end position="241"/>
    </location>
</feature>
<dbReference type="GO" id="GO:0006313">
    <property type="term" value="P:DNA transposition"/>
    <property type="evidence" value="ECO:0007669"/>
    <property type="project" value="InterPro"/>
</dbReference>
<dbReference type="GO" id="GO:0003677">
    <property type="term" value="F:DNA binding"/>
    <property type="evidence" value="ECO:0007669"/>
    <property type="project" value="UniProtKB-KW"/>
</dbReference>
<keyword evidence="2" id="KW-0238">DNA-binding</keyword>
<evidence type="ECO:0000256" key="3">
    <source>
        <dbReference type="ARBA" id="ARBA00023172"/>
    </source>
</evidence>
<dbReference type="Pfam" id="PF00872">
    <property type="entry name" value="Transposase_mut"/>
    <property type="match status" value="1"/>
</dbReference>
<proteinExistence type="predicted"/>
<name>A0AA88YDV8_PINIB</name>
<dbReference type="Proteomes" id="UP001186944">
    <property type="component" value="Unassembled WGS sequence"/>
</dbReference>
<gene>
    <name evidence="5" type="ORF">FSP39_019838</name>
</gene>